<feature type="transmembrane region" description="Helical" evidence="1">
    <location>
        <begin position="87"/>
        <end position="108"/>
    </location>
</feature>
<proteinExistence type="predicted"/>
<sequence length="166" mass="17887">MDSAFNESLVQLAHSVRKQPAECSRGPLLAIRLITLMIMVALLTLHMRSLRVFRWEQSVSGGLLVTYCIASLGLALCAGVTKCGGMALQTYLCGVGAALMSVNAAILYQRWRYAGELTRVVAEFLVAMGVPLRRQVLTKVVLSATAAVALLADLVAVPLLPMLRTE</sequence>
<evidence type="ECO:0000313" key="3">
    <source>
        <dbReference type="Proteomes" id="UP001497472"/>
    </source>
</evidence>
<organism evidence="2 3">
    <name type="scientific">Leptosia nina</name>
    <dbReference type="NCBI Taxonomy" id="320188"/>
    <lineage>
        <taxon>Eukaryota</taxon>
        <taxon>Metazoa</taxon>
        <taxon>Ecdysozoa</taxon>
        <taxon>Arthropoda</taxon>
        <taxon>Hexapoda</taxon>
        <taxon>Insecta</taxon>
        <taxon>Pterygota</taxon>
        <taxon>Neoptera</taxon>
        <taxon>Endopterygota</taxon>
        <taxon>Lepidoptera</taxon>
        <taxon>Glossata</taxon>
        <taxon>Ditrysia</taxon>
        <taxon>Papilionoidea</taxon>
        <taxon>Pieridae</taxon>
        <taxon>Pierinae</taxon>
        <taxon>Leptosia</taxon>
    </lineage>
</organism>
<keyword evidence="3" id="KW-1185">Reference proteome</keyword>
<keyword evidence="1" id="KW-0812">Transmembrane</keyword>
<gene>
    <name evidence="2" type="ORF">LNINA_LOCUS12924</name>
</gene>
<evidence type="ECO:0000313" key="2">
    <source>
        <dbReference type="EMBL" id="CAK1553965.1"/>
    </source>
</evidence>
<feature type="transmembrane region" description="Helical" evidence="1">
    <location>
        <begin position="59"/>
        <end position="81"/>
    </location>
</feature>
<evidence type="ECO:0000256" key="1">
    <source>
        <dbReference type="SAM" id="Phobius"/>
    </source>
</evidence>
<feature type="transmembrane region" description="Helical" evidence="1">
    <location>
        <begin position="140"/>
        <end position="160"/>
    </location>
</feature>
<dbReference type="EMBL" id="CAVLEF010000265">
    <property type="protein sequence ID" value="CAK1553965.1"/>
    <property type="molecule type" value="Genomic_DNA"/>
</dbReference>
<protein>
    <submittedName>
        <fullName evidence="2">Uncharacterized protein</fullName>
    </submittedName>
</protein>
<keyword evidence="1" id="KW-0472">Membrane</keyword>
<accession>A0AAV1JYQ9</accession>
<comment type="caution">
    <text evidence="2">The sequence shown here is derived from an EMBL/GenBank/DDBJ whole genome shotgun (WGS) entry which is preliminary data.</text>
</comment>
<name>A0AAV1JYQ9_9NEOP</name>
<reference evidence="2 3" key="1">
    <citation type="submission" date="2023-11" db="EMBL/GenBank/DDBJ databases">
        <authorList>
            <person name="Okamura Y."/>
        </authorList>
    </citation>
    <scope>NUCLEOTIDE SEQUENCE [LARGE SCALE GENOMIC DNA]</scope>
</reference>
<feature type="transmembrane region" description="Helical" evidence="1">
    <location>
        <begin position="29"/>
        <end position="47"/>
    </location>
</feature>
<dbReference type="AlphaFoldDB" id="A0AAV1JYQ9"/>
<keyword evidence="1" id="KW-1133">Transmembrane helix</keyword>
<dbReference type="Proteomes" id="UP001497472">
    <property type="component" value="Unassembled WGS sequence"/>
</dbReference>